<dbReference type="Gene3D" id="3.40.50.12780">
    <property type="entry name" value="N-terminal domain of ligase-like"/>
    <property type="match status" value="1"/>
</dbReference>
<dbReference type="Pfam" id="PF00501">
    <property type="entry name" value="AMP-binding"/>
    <property type="match status" value="1"/>
</dbReference>
<sequence length="1079" mass="119816">MEQMAGPRPPDVSIGYRLLVGTTVTFVCAFIVVSLRGVARSVYARMSWDDYLMIFALVQALIATIFDFIAVDKGLGRHLIYIPKNDAVTAMYYDLLSQVFCINALTFAKISICLSYLRILKGSRHTVLRVTCYLTAFLVFAVNTVVIISLYAQCDPPRKSWNPFIPGKCWEFRTEISLVLLQGAWSAVTDYFLSILPFFLFKDLQVSRGNKIILCGLMGLGVITGVFATIRTIESGLGLKNGISDASYTTVMGLMWAGMERNIAMMIGSVPALRPLTTPFMKLTSETMSYLGIRSSSKTQSSSGVNGSRSFQNRSGNKSAKNLPTTSMEQILPNRVPRGMLYTMVFEHPNLHVPRNCGRRLMPAVLDEVAENDPQRVFVSVPRSSNLADGFKNIPYGTFAKAVNKCAWYLREQLGKDSIPKTILYMGPLDVRYLIIILAAAKAGHMAFFSSLRNSLEAHLSLLDKCSCDIVLVPSRAPAILSQIFAARPMEQISTPEVDFFFEDLDQVQPIPFTLTWEEAKTKPFCVLHTSGSTGIPKPVFVTYGTFASNDAHQLIPSLGGKPTLINYLSGQRLFLALPVFHAASLTFTLVFNIFGGVTCVLPPPEPLTADLANQAFLYGNLDGALMAPSLIVDCYNHNTYCANMVQRLKFLSYVGGALPEEVGNVLTTRIKLMTMMGSCETALHPLELNPDPADWQYLTISPFLGHTFRQDRDGLSDLVFIRDPRFELFQGVFRTFPDKTEFAMGDLFEQHPRRPESWVFRARTDDIIAFTTAEKLNPITMESVISANAKVKSAVVGGQGQFQASVLIEPYVYPQSKEGEEQFIRDIWPSILQANRDCPAHGRIMRGFVMLTKPEKPMPRAGKDTVQRHQVLKLYAEEFRELYERMRPHVRKDGVVLEEEEKGGGEVNGRAGGDDLDRRVEEALQRVLPGAVERAVQRVLARLLAGLVGKESDVVSESVQQSVQQSVPEQPPVHVNGQVNGASETTNGVEEVVQTGPPELKKVIYDQLGENLDIKDIKDDSDLFQFGLDSLVVIDLTNALNTYIIKWRPGKELLEPKVVYDNPTVERILGLVDGAGQV</sequence>
<gene>
    <name evidence="6" type="ORF">BDV34DRAFT_222594</name>
</gene>
<dbReference type="PANTHER" id="PTHR43439:SF2">
    <property type="entry name" value="ENZYME, PUTATIVE (JCVI)-RELATED"/>
    <property type="match status" value="1"/>
</dbReference>
<dbReference type="Pfam" id="PF20684">
    <property type="entry name" value="Fung_rhodopsin"/>
    <property type="match status" value="1"/>
</dbReference>
<feature type="transmembrane region" description="Helical" evidence="4">
    <location>
        <begin position="91"/>
        <end position="118"/>
    </location>
</feature>
<evidence type="ECO:0000256" key="4">
    <source>
        <dbReference type="SAM" id="Phobius"/>
    </source>
</evidence>
<evidence type="ECO:0000256" key="1">
    <source>
        <dbReference type="ARBA" id="ARBA00022450"/>
    </source>
</evidence>
<feature type="domain" description="Carrier" evidence="5">
    <location>
        <begin position="995"/>
        <end position="1077"/>
    </location>
</feature>
<feature type="transmembrane region" description="Helical" evidence="4">
    <location>
        <begin position="14"/>
        <end position="39"/>
    </location>
</feature>
<feature type="region of interest" description="Disordered" evidence="3">
    <location>
        <begin position="294"/>
        <end position="329"/>
    </location>
</feature>
<protein>
    <recommendedName>
        <fullName evidence="5">Carrier domain-containing protein</fullName>
    </recommendedName>
</protein>
<evidence type="ECO:0000256" key="3">
    <source>
        <dbReference type="SAM" id="MobiDB-lite"/>
    </source>
</evidence>
<organism evidence="6 7">
    <name type="scientific">Aspergillus parasiticus</name>
    <dbReference type="NCBI Taxonomy" id="5067"/>
    <lineage>
        <taxon>Eukaryota</taxon>
        <taxon>Fungi</taxon>
        <taxon>Dikarya</taxon>
        <taxon>Ascomycota</taxon>
        <taxon>Pezizomycotina</taxon>
        <taxon>Eurotiomycetes</taxon>
        <taxon>Eurotiomycetidae</taxon>
        <taxon>Eurotiales</taxon>
        <taxon>Aspergillaceae</taxon>
        <taxon>Aspergillus</taxon>
        <taxon>Aspergillus subgen. Circumdati</taxon>
    </lineage>
</organism>
<dbReference type="InterPro" id="IPR009081">
    <property type="entry name" value="PP-bd_ACP"/>
</dbReference>
<dbReference type="PANTHER" id="PTHR43439">
    <property type="entry name" value="PHENYLACETATE-COENZYME A LIGASE"/>
    <property type="match status" value="1"/>
</dbReference>
<dbReference type="InterPro" id="IPR036736">
    <property type="entry name" value="ACP-like_sf"/>
</dbReference>
<dbReference type="VEuPathDB" id="FungiDB:BDV34DRAFT_222594"/>
<keyword evidence="4" id="KW-1133">Transmembrane helix</keyword>
<dbReference type="InterPro" id="IPR000873">
    <property type="entry name" value="AMP-dep_synth/lig_dom"/>
</dbReference>
<accession>A0A5N6DTJ3</accession>
<evidence type="ECO:0000256" key="2">
    <source>
        <dbReference type="ARBA" id="ARBA00022553"/>
    </source>
</evidence>
<dbReference type="InterPro" id="IPR051414">
    <property type="entry name" value="Adenylate-forming_Reductase"/>
</dbReference>
<evidence type="ECO:0000313" key="6">
    <source>
        <dbReference type="EMBL" id="KAB8208511.1"/>
    </source>
</evidence>
<evidence type="ECO:0000313" key="7">
    <source>
        <dbReference type="Proteomes" id="UP000326532"/>
    </source>
</evidence>
<proteinExistence type="predicted"/>
<dbReference type="InterPro" id="IPR006162">
    <property type="entry name" value="Ppantetheine_attach_site"/>
</dbReference>
<dbReference type="SUPFAM" id="SSF47336">
    <property type="entry name" value="ACP-like"/>
    <property type="match status" value="1"/>
</dbReference>
<feature type="transmembrane region" description="Helical" evidence="4">
    <location>
        <begin position="51"/>
        <end position="71"/>
    </location>
</feature>
<dbReference type="Pfam" id="PF23562">
    <property type="entry name" value="AMP-binding_C_3"/>
    <property type="match status" value="1"/>
</dbReference>
<name>A0A5N6DTJ3_ASPPA</name>
<dbReference type="InterPro" id="IPR049326">
    <property type="entry name" value="Rhodopsin_dom_fungi"/>
</dbReference>
<keyword evidence="1" id="KW-0596">Phosphopantetheine</keyword>
<keyword evidence="2" id="KW-0597">Phosphoprotein</keyword>
<dbReference type="Proteomes" id="UP000326532">
    <property type="component" value="Unassembled WGS sequence"/>
</dbReference>
<feature type="transmembrane region" description="Helical" evidence="4">
    <location>
        <begin position="176"/>
        <end position="200"/>
    </location>
</feature>
<evidence type="ECO:0000259" key="5">
    <source>
        <dbReference type="PROSITE" id="PS50075"/>
    </source>
</evidence>
<keyword evidence="4" id="KW-0472">Membrane</keyword>
<dbReference type="PROSITE" id="PS00012">
    <property type="entry name" value="PHOSPHOPANTETHEINE"/>
    <property type="match status" value="1"/>
</dbReference>
<dbReference type="PROSITE" id="PS50075">
    <property type="entry name" value="CARRIER"/>
    <property type="match status" value="1"/>
</dbReference>
<reference evidence="6 7" key="1">
    <citation type="submission" date="2019-04" db="EMBL/GenBank/DDBJ databases">
        <title>Fungal friends and foes A comparative genomics study of 23 Aspergillus species from section Flavi.</title>
        <authorList>
            <consortium name="DOE Joint Genome Institute"/>
            <person name="Kjaerbolling I."/>
            <person name="Vesth T.C."/>
            <person name="Frisvad J.C."/>
            <person name="Nybo J.L."/>
            <person name="Theobald S."/>
            <person name="Kildgaard S."/>
            <person name="Petersen T.I."/>
            <person name="Kuo A."/>
            <person name="Sato A."/>
            <person name="Lyhne E.K."/>
            <person name="Kogle M.E."/>
            <person name="Wiebenga A."/>
            <person name="Kun R.S."/>
            <person name="Lubbers R.J."/>
            <person name="Makela M.R."/>
            <person name="Barry K."/>
            <person name="Chovatia M."/>
            <person name="Clum A."/>
            <person name="Daum C."/>
            <person name="Haridas S."/>
            <person name="He G."/>
            <person name="LaButti K."/>
            <person name="Lipzen A."/>
            <person name="Mondo S."/>
            <person name="Pangilinan J."/>
            <person name="Riley R."/>
            <person name="Salamov A."/>
            <person name="Simmons B.A."/>
            <person name="Magnuson J.K."/>
            <person name="Henrissat B."/>
            <person name="Mortensen U.H."/>
            <person name="Larsen T.O."/>
            <person name="De vries R.P."/>
            <person name="Grigoriev I.V."/>
            <person name="Machida M."/>
            <person name="Baker S.E."/>
            <person name="Andersen M.R."/>
        </authorList>
    </citation>
    <scope>NUCLEOTIDE SEQUENCE [LARGE SCALE GENOMIC DNA]</scope>
    <source>
        <strain evidence="6 7">CBS 117618</strain>
    </source>
</reference>
<dbReference type="InterPro" id="IPR020845">
    <property type="entry name" value="AMP-binding_CS"/>
</dbReference>
<feature type="transmembrane region" description="Helical" evidence="4">
    <location>
        <begin position="130"/>
        <end position="152"/>
    </location>
</feature>
<dbReference type="Pfam" id="PF00550">
    <property type="entry name" value="PP-binding"/>
    <property type="match status" value="1"/>
</dbReference>
<dbReference type="SUPFAM" id="SSF56801">
    <property type="entry name" value="Acetyl-CoA synthetase-like"/>
    <property type="match status" value="1"/>
</dbReference>
<feature type="transmembrane region" description="Helical" evidence="4">
    <location>
        <begin position="212"/>
        <end position="233"/>
    </location>
</feature>
<dbReference type="Gene3D" id="1.10.1200.10">
    <property type="entry name" value="ACP-like"/>
    <property type="match status" value="1"/>
</dbReference>
<dbReference type="InterPro" id="IPR042099">
    <property type="entry name" value="ANL_N_sf"/>
</dbReference>
<dbReference type="EMBL" id="ML734951">
    <property type="protein sequence ID" value="KAB8208511.1"/>
    <property type="molecule type" value="Genomic_DNA"/>
</dbReference>
<dbReference type="AlphaFoldDB" id="A0A5N6DTJ3"/>
<keyword evidence="7" id="KW-1185">Reference proteome</keyword>
<keyword evidence="4" id="KW-0812">Transmembrane</keyword>
<dbReference type="PROSITE" id="PS00455">
    <property type="entry name" value="AMP_BINDING"/>
    <property type="match status" value="1"/>
</dbReference>